<evidence type="ECO:0000259" key="6">
    <source>
        <dbReference type="Pfam" id="PF01494"/>
    </source>
</evidence>
<reference evidence="7 8" key="1">
    <citation type="submission" date="2016-03" db="EMBL/GenBank/DDBJ databases">
        <authorList>
            <person name="Ploux O."/>
        </authorList>
    </citation>
    <scope>NUCLEOTIDE SEQUENCE [LARGE SCALE GENOMIC DNA]</scope>
    <source>
        <strain evidence="7 8">UAMH 11012</strain>
    </source>
</reference>
<evidence type="ECO:0000256" key="5">
    <source>
        <dbReference type="ARBA" id="ARBA00023033"/>
    </source>
</evidence>
<evidence type="ECO:0000256" key="3">
    <source>
        <dbReference type="ARBA" id="ARBA00022827"/>
    </source>
</evidence>
<evidence type="ECO:0000313" key="7">
    <source>
        <dbReference type="EMBL" id="CZR53113.1"/>
    </source>
</evidence>
<dbReference type="OrthoDB" id="16820at2759"/>
<dbReference type="Gene3D" id="3.50.50.60">
    <property type="entry name" value="FAD/NAD(P)-binding domain"/>
    <property type="match status" value="2"/>
</dbReference>
<dbReference type="STRING" id="576137.A0A1L7WK52"/>
<dbReference type="GO" id="GO:0071949">
    <property type="term" value="F:FAD binding"/>
    <property type="evidence" value="ECO:0007669"/>
    <property type="project" value="InterPro"/>
</dbReference>
<proteinExistence type="inferred from homology"/>
<evidence type="ECO:0000256" key="2">
    <source>
        <dbReference type="ARBA" id="ARBA00022630"/>
    </source>
</evidence>
<dbReference type="Proteomes" id="UP000184330">
    <property type="component" value="Unassembled WGS sequence"/>
</dbReference>
<keyword evidence="3" id="KW-0274">FAD</keyword>
<dbReference type="EMBL" id="FJOG01000003">
    <property type="protein sequence ID" value="CZR53113.1"/>
    <property type="molecule type" value="Genomic_DNA"/>
</dbReference>
<keyword evidence="4" id="KW-0560">Oxidoreductase</keyword>
<keyword evidence="8" id="KW-1185">Reference proteome</keyword>
<dbReference type="SUPFAM" id="SSF51905">
    <property type="entry name" value="FAD/NAD(P)-binding domain"/>
    <property type="match status" value="1"/>
</dbReference>
<keyword evidence="5" id="KW-0503">Monooxygenase</keyword>
<comment type="similarity">
    <text evidence="1">Belongs to the paxM FAD-dependent monooxygenase family.</text>
</comment>
<dbReference type="InterPro" id="IPR050493">
    <property type="entry name" value="FAD-dep_Monooxygenase_BioMet"/>
</dbReference>
<dbReference type="GO" id="GO:0004497">
    <property type="term" value="F:monooxygenase activity"/>
    <property type="evidence" value="ECO:0007669"/>
    <property type="project" value="UniProtKB-KW"/>
</dbReference>
<dbReference type="Gene3D" id="3.30.9.30">
    <property type="match status" value="1"/>
</dbReference>
<dbReference type="InterPro" id="IPR036188">
    <property type="entry name" value="FAD/NAD-bd_sf"/>
</dbReference>
<sequence length="389" mass="44012">MQECFDEIGIEHESWVFILWNGKVTMTLNGSFFAIALHKHGIKSIIYEHHPEGIVGGSMGLTSNALRCLEHIGVYEELRPLGVPVDGFPIMNLKGDTVKTFVLGSEEKYGYSALRIRRNLLRQTLLKAIAQLGIEIKCNMRCFSVEETSIARQYDLCPEKVLRRRDCIQSTMGIGHFGFAKIESLIHGPDASEMKLIIGSGGAFGVIPAADDEVWFFNTAETHDRSKEEWKALEGDQEQLKETLKHPFADEPWPDIVRELVTITPVENYFCWPFQNVPEIESWVSSRGRLVILGDAAHHIPPSAGQGTAMAFEDALTLANTISTIRKQAEKSPTGNMKNALLKWEKARKTRIERVLIERERQKLRAENDDNEVDWFYSYDAGAFDVEKD</sequence>
<feature type="domain" description="FAD-binding" evidence="6">
    <location>
        <begin position="286"/>
        <end position="330"/>
    </location>
</feature>
<dbReference type="InterPro" id="IPR002938">
    <property type="entry name" value="FAD-bd"/>
</dbReference>
<name>A0A1L7WK52_9HELO</name>
<gene>
    <name evidence="7" type="ORF">PAC_02991</name>
</gene>
<dbReference type="PANTHER" id="PTHR13789">
    <property type="entry name" value="MONOOXYGENASE"/>
    <property type="match status" value="1"/>
</dbReference>
<keyword evidence="2" id="KW-0285">Flavoprotein</keyword>
<evidence type="ECO:0000313" key="8">
    <source>
        <dbReference type="Proteomes" id="UP000184330"/>
    </source>
</evidence>
<dbReference type="AlphaFoldDB" id="A0A1L7WK52"/>
<organism evidence="7 8">
    <name type="scientific">Phialocephala subalpina</name>
    <dbReference type="NCBI Taxonomy" id="576137"/>
    <lineage>
        <taxon>Eukaryota</taxon>
        <taxon>Fungi</taxon>
        <taxon>Dikarya</taxon>
        <taxon>Ascomycota</taxon>
        <taxon>Pezizomycotina</taxon>
        <taxon>Leotiomycetes</taxon>
        <taxon>Helotiales</taxon>
        <taxon>Mollisiaceae</taxon>
        <taxon>Phialocephala</taxon>
        <taxon>Phialocephala fortinii species complex</taxon>
    </lineage>
</organism>
<protein>
    <recommendedName>
        <fullName evidence="6">FAD-binding domain-containing protein</fullName>
    </recommendedName>
</protein>
<evidence type="ECO:0000256" key="1">
    <source>
        <dbReference type="ARBA" id="ARBA00007992"/>
    </source>
</evidence>
<dbReference type="Pfam" id="PF01494">
    <property type="entry name" value="FAD_binding_3"/>
    <property type="match status" value="1"/>
</dbReference>
<dbReference type="PANTHER" id="PTHR13789:SF309">
    <property type="entry name" value="PUTATIVE (AFU_ORTHOLOGUE AFUA_6G14510)-RELATED"/>
    <property type="match status" value="1"/>
</dbReference>
<evidence type="ECO:0000256" key="4">
    <source>
        <dbReference type="ARBA" id="ARBA00023002"/>
    </source>
</evidence>
<accession>A0A1L7WK52</accession>